<dbReference type="AlphaFoldDB" id="A0A0A0LQX6"/>
<dbReference type="Pfam" id="PF00591">
    <property type="entry name" value="Glycos_transf_3"/>
    <property type="match status" value="1"/>
</dbReference>
<dbReference type="HAMAP" id="MF_00211">
    <property type="entry name" value="TrpD"/>
    <property type="match status" value="1"/>
</dbReference>
<keyword evidence="4" id="KW-0328">Glycosyltransferase</keyword>
<dbReference type="Gramene" id="KGN64320">
    <property type="protein sequence ID" value="KGN64320"/>
    <property type="gene ID" value="Csa_1G046170"/>
</dbReference>
<dbReference type="InterPro" id="IPR035902">
    <property type="entry name" value="Nuc_phospho_transferase"/>
</dbReference>
<evidence type="ECO:0000256" key="5">
    <source>
        <dbReference type="ARBA" id="ARBA00022679"/>
    </source>
</evidence>
<dbReference type="Gene3D" id="1.20.970.10">
    <property type="entry name" value="Transferase, Pyrimidine Nucleoside Phosphorylase, Chain C"/>
    <property type="match status" value="1"/>
</dbReference>
<dbReference type="InterPro" id="IPR036320">
    <property type="entry name" value="Glycosyl_Trfase_fam3_N_dom_sf"/>
</dbReference>
<evidence type="ECO:0000256" key="8">
    <source>
        <dbReference type="ARBA" id="ARBA00061500"/>
    </source>
</evidence>
<dbReference type="InterPro" id="IPR017459">
    <property type="entry name" value="Glycosyl_Trfase_fam3_N_dom"/>
</dbReference>
<dbReference type="KEGG" id="csv:101204330"/>
<dbReference type="GO" id="GO:0000162">
    <property type="term" value="P:L-tryptophan biosynthetic process"/>
    <property type="evidence" value="ECO:0000318"/>
    <property type="project" value="GO_Central"/>
</dbReference>
<keyword evidence="6" id="KW-0822">Tryptophan biosynthesis</keyword>
<organism evidence="11 12">
    <name type="scientific">Cucumis sativus</name>
    <name type="common">Cucumber</name>
    <dbReference type="NCBI Taxonomy" id="3659"/>
    <lineage>
        <taxon>Eukaryota</taxon>
        <taxon>Viridiplantae</taxon>
        <taxon>Streptophyta</taxon>
        <taxon>Embryophyta</taxon>
        <taxon>Tracheophyta</taxon>
        <taxon>Spermatophyta</taxon>
        <taxon>Magnoliopsida</taxon>
        <taxon>eudicotyledons</taxon>
        <taxon>Gunneridae</taxon>
        <taxon>Pentapetalae</taxon>
        <taxon>rosids</taxon>
        <taxon>fabids</taxon>
        <taxon>Cucurbitales</taxon>
        <taxon>Cucurbitaceae</taxon>
        <taxon>Benincaseae</taxon>
        <taxon>Cucumis</taxon>
    </lineage>
</organism>
<evidence type="ECO:0000256" key="1">
    <source>
        <dbReference type="ARBA" id="ARBA00004907"/>
    </source>
</evidence>
<gene>
    <name evidence="11" type="ORF">Csa_1G046170</name>
</gene>
<dbReference type="Proteomes" id="UP000029981">
    <property type="component" value="Chromosome 1"/>
</dbReference>
<protein>
    <recommendedName>
        <fullName evidence="2">anthranilate phosphoribosyltransferase</fullName>
        <ecNumber evidence="2">2.4.2.18</ecNumber>
    </recommendedName>
</protein>
<dbReference type="FunFam" id="3.40.1030.10:FF:000002">
    <property type="entry name" value="Anthranilate phosphoribosyltransferase"/>
    <property type="match status" value="1"/>
</dbReference>
<comment type="pathway">
    <text evidence="1">Amino-acid biosynthesis; L-tryptophan biosynthesis; L-tryptophan from chorismate: step 2/5.</text>
</comment>
<dbReference type="SUPFAM" id="SSF52418">
    <property type="entry name" value="Nucleoside phosphorylase/phosphoribosyltransferase catalytic domain"/>
    <property type="match status" value="1"/>
</dbReference>
<dbReference type="Gene3D" id="3.40.1030.10">
    <property type="entry name" value="Nucleoside phosphorylase/phosphoribosyltransferase catalytic domain"/>
    <property type="match status" value="1"/>
</dbReference>
<reference evidence="11 12" key="4">
    <citation type="journal article" date="2011" name="BMC Genomics">
        <title>RNA-Seq improves annotation of protein-coding genes in the cucumber genome.</title>
        <authorList>
            <person name="Li Z."/>
            <person name="Zhang Z."/>
            <person name="Yan P."/>
            <person name="Huang S."/>
            <person name="Fei Z."/>
            <person name="Lin K."/>
        </authorList>
    </citation>
    <scope>NUCLEOTIDE SEQUENCE [LARGE SCALE GENOMIC DNA]</scope>
    <source>
        <strain evidence="12">cv. 9930</strain>
    </source>
</reference>
<dbReference type="PANTHER" id="PTHR43285">
    <property type="entry name" value="ANTHRANILATE PHOSPHORIBOSYLTRANSFERASE"/>
    <property type="match status" value="1"/>
</dbReference>
<reference evidence="11 12" key="3">
    <citation type="journal article" date="2010" name="BMC Genomics">
        <title>Transcriptome sequencing and comparative analysis of cucumber flowers with different sex types.</title>
        <authorList>
            <person name="Guo S."/>
            <person name="Zheng Y."/>
            <person name="Joung J.G."/>
            <person name="Liu S."/>
            <person name="Zhang Z."/>
            <person name="Crasta O.R."/>
            <person name="Sobral B.W."/>
            <person name="Xu Y."/>
            <person name="Huang S."/>
            <person name="Fei Z."/>
        </authorList>
    </citation>
    <scope>NUCLEOTIDE SEQUENCE [LARGE SCALE GENOMIC DNA]</scope>
    <source>
        <strain evidence="12">cv. 9930</strain>
    </source>
</reference>
<comment type="similarity">
    <text evidence="8">Belongs to the anthranilate phosphoribosyltransferase family.</text>
</comment>
<dbReference type="InterPro" id="IPR000312">
    <property type="entry name" value="Glycosyl_Trfase_fam3"/>
</dbReference>
<evidence type="ECO:0000313" key="11">
    <source>
        <dbReference type="EMBL" id="KGN64320.1"/>
    </source>
</evidence>
<feature type="domain" description="Glycosyl transferase family 3 N-terminal" evidence="10">
    <location>
        <begin position="82"/>
        <end position="141"/>
    </location>
</feature>
<dbReference type="eggNOG" id="KOG1438">
    <property type="taxonomic scope" value="Eukaryota"/>
</dbReference>
<evidence type="ECO:0000256" key="7">
    <source>
        <dbReference type="ARBA" id="ARBA00023141"/>
    </source>
</evidence>
<proteinExistence type="inferred from homology"/>
<name>A0A0A0LQX6_CUCSA</name>
<dbReference type="EC" id="2.4.2.18" evidence="2"/>
<dbReference type="OrthoDB" id="427800at2759"/>
<dbReference type="Pfam" id="PF02885">
    <property type="entry name" value="Glycos_trans_3N"/>
    <property type="match status" value="1"/>
</dbReference>
<sequence length="412" mass="43243">MAFSSSLSPISLPPSFTSHSEATSLCSTTFGFLNPPRRSCSKFRGLNSHLLPSISPSRTVVAVDVSSAGVANASGPVTSFSNLIESLINRVDLSEDEAEASLQYLLNDASEAAISAFLVLLRAKGETYEEIVGLARAMIKHSVKVDGLFDAVDIVGTGGDGANTVNISTGASILAAACGTKVAKQGNRSSSSACGSADVLEALGVVIDLGPEGVAKCVDEVGIGFMMAPKYHPAMKIVSPVRKKLKVKTAFNILGPMLNPARVPFAVVGVYSENLVSKMANALQLFGMKRALVVHSEGLDEMSPLGPGHILDVKPGKVEKFSFDPLDFGIPRCTIDDLRGGDSDCNAKVLKRVLSGEKGHIANALILNAAASLLVSCKVNTLSEGIELARETQQSGKAMKTLDLWIKLSNKL</sequence>
<evidence type="ECO:0000256" key="4">
    <source>
        <dbReference type="ARBA" id="ARBA00022676"/>
    </source>
</evidence>
<dbReference type="NCBIfam" id="TIGR01245">
    <property type="entry name" value="trpD"/>
    <property type="match status" value="1"/>
</dbReference>
<keyword evidence="3" id="KW-0028">Amino-acid biosynthesis</keyword>
<dbReference type="SUPFAM" id="SSF47648">
    <property type="entry name" value="Nucleoside phosphorylase/phosphoribosyltransferase N-terminal domain"/>
    <property type="match status" value="1"/>
</dbReference>
<dbReference type="FunFam" id="1.20.970.10:FF:000009">
    <property type="entry name" value="Anthranilate phosphoribosyltransferase, chloroplastic"/>
    <property type="match status" value="1"/>
</dbReference>
<dbReference type="InterPro" id="IPR005940">
    <property type="entry name" value="Anthranilate_Pribosyl_Tfrase"/>
</dbReference>
<keyword evidence="5" id="KW-0808">Transferase</keyword>
<dbReference type="EMBL" id="CM002922">
    <property type="protein sequence ID" value="KGN64320.1"/>
    <property type="molecule type" value="Genomic_DNA"/>
</dbReference>
<evidence type="ECO:0000313" key="12">
    <source>
        <dbReference type="Proteomes" id="UP000029981"/>
    </source>
</evidence>
<dbReference type="STRING" id="3659.A0A0A0LQX6"/>
<evidence type="ECO:0000259" key="10">
    <source>
        <dbReference type="Pfam" id="PF02885"/>
    </source>
</evidence>
<keyword evidence="7" id="KW-0057">Aromatic amino acid biosynthesis</keyword>
<dbReference type="OMA" id="GPMTNPA"/>
<dbReference type="PANTHER" id="PTHR43285:SF2">
    <property type="entry name" value="ANTHRANILATE PHOSPHORIBOSYLTRANSFERASE"/>
    <property type="match status" value="1"/>
</dbReference>
<accession>A0A0A0LQX6</accession>
<reference evidence="11 12" key="2">
    <citation type="journal article" date="2009" name="PLoS ONE">
        <title>An integrated genetic and cytogenetic map of the cucumber genome.</title>
        <authorList>
            <person name="Ren Y."/>
            <person name="Zhang Z."/>
            <person name="Liu J."/>
            <person name="Staub J.E."/>
            <person name="Han Y."/>
            <person name="Cheng Z."/>
            <person name="Li X."/>
            <person name="Lu J."/>
            <person name="Miao H."/>
            <person name="Kang H."/>
            <person name="Xie B."/>
            <person name="Gu X."/>
            <person name="Wang X."/>
            <person name="Du Y."/>
            <person name="Jin W."/>
            <person name="Huang S."/>
        </authorList>
    </citation>
    <scope>NUCLEOTIDE SEQUENCE [LARGE SCALE GENOMIC DNA]</scope>
    <source>
        <strain evidence="12">cv. 9930</strain>
    </source>
</reference>
<feature type="domain" description="Glycosyl transferase family 3" evidence="9">
    <location>
        <begin position="150"/>
        <end position="399"/>
    </location>
</feature>
<keyword evidence="12" id="KW-1185">Reference proteome</keyword>
<evidence type="ECO:0000259" key="9">
    <source>
        <dbReference type="Pfam" id="PF00591"/>
    </source>
</evidence>
<reference evidence="11 12" key="1">
    <citation type="journal article" date="2009" name="Nat. Genet.">
        <title>The genome of the cucumber, Cucumis sativus L.</title>
        <authorList>
            <person name="Huang S."/>
            <person name="Li R."/>
            <person name="Zhang Z."/>
            <person name="Li L."/>
            <person name="Gu X."/>
            <person name="Fan W."/>
            <person name="Lucas W.J."/>
            <person name="Wang X."/>
            <person name="Xie B."/>
            <person name="Ni P."/>
            <person name="Ren Y."/>
            <person name="Zhu H."/>
            <person name="Li J."/>
            <person name="Lin K."/>
            <person name="Jin W."/>
            <person name="Fei Z."/>
            <person name="Li G."/>
            <person name="Staub J."/>
            <person name="Kilian A."/>
            <person name="van der Vossen E.A."/>
            <person name="Wu Y."/>
            <person name="Guo J."/>
            <person name="He J."/>
            <person name="Jia Z."/>
            <person name="Ren Y."/>
            <person name="Tian G."/>
            <person name="Lu Y."/>
            <person name="Ruan J."/>
            <person name="Qian W."/>
            <person name="Wang M."/>
            <person name="Huang Q."/>
            <person name="Li B."/>
            <person name="Xuan Z."/>
            <person name="Cao J."/>
            <person name="Asan"/>
            <person name="Wu Z."/>
            <person name="Zhang J."/>
            <person name="Cai Q."/>
            <person name="Bai Y."/>
            <person name="Zhao B."/>
            <person name="Han Y."/>
            <person name="Li Y."/>
            <person name="Li X."/>
            <person name="Wang S."/>
            <person name="Shi Q."/>
            <person name="Liu S."/>
            <person name="Cho W.K."/>
            <person name="Kim J.Y."/>
            <person name="Xu Y."/>
            <person name="Heller-Uszynska K."/>
            <person name="Miao H."/>
            <person name="Cheng Z."/>
            <person name="Zhang S."/>
            <person name="Wu J."/>
            <person name="Yang Y."/>
            <person name="Kang H."/>
            <person name="Li M."/>
            <person name="Liang H."/>
            <person name="Ren X."/>
            <person name="Shi Z."/>
            <person name="Wen M."/>
            <person name="Jian M."/>
            <person name="Yang H."/>
            <person name="Zhang G."/>
            <person name="Yang Z."/>
            <person name="Chen R."/>
            <person name="Liu S."/>
            <person name="Li J."/>
            <person name="Ma L."/>
            <person name="Liu H."/>
            <person name="Zhou Y."/>
            <person name="Zhao J."/>
            <person name="Fang X."/>
            <person name="Li G."/>
            <person name="Fang L."/>
            <person name="Li Y."/>
            <person name="Liu D."/>
            <person name="Zheng H."/>
            <person name="Zhang Y."/>
            <person name="Qin N."/>
            <person name="Li Z."/>
            <person name="Yang G."/>
            <person name="Yang S."/>
            <person name="Bolund L."/>
            <person name="Kristiansen K."/>
            <person name="Zheng H."/>
            <person name="Li S."/>
            <person name="Zhang X."/>
            <person name="Yang H."/>
            <person name="Wang J."/>
            <person name="Sun R."/>
            <person name="Zhang B."/>
            <person name="Jiang S."/>
            <person name="Wang J."/>
            <person name="Du Y."/>
            <person name="Li S."/>
        </authorList>
    </citation>
    <scope>NUCLEOTIDE SEQUENCE [LARGE SCALE GENOMIC DNA]</scope>
    <source>
        <strain evidence="12">cv. 9930</strain>
    </source>
</reference>
<dbReference type="GO" id="GO:0005829">
    <property type="term" value="C:cytosol"/>
    <property type="evidence" value="ECO:0000318"/>
    <property type="project" value="GO_Central"/>
</dbReference>
<evidence type="ECO:0000256" key="2">
    <source>
        <dbReference type="ARBA" id="ARBA00011948"/>
    </source>
</evidence>
<evidence type="ECO:0000256" key="3">
    <source>
        <dbReference type="ARBA" id="ARBA00022605"/>
    </source>
</evidence>
<evidence type="ECO:0000256" key="6">
    <source>
        <dbReference type="ARBA" id="ARBA00022822"/>
    </source>
</evidence>
<dbReference type="GO" id="GO:0004048">
    <property type="term" value="F:anthranilate phosphoribosyltransferase activity"/>
    <property type="evidence" value="ECO:0007669"/>
    <property type="project" value="UniProtKB-EC"/>
</dbReference>